<dbReference type="Pfam" id="PF22692">
    <property type="entry name" value="LlgE_F_G_D1"/>
    <property type="match status" value="1"/>
</dbReference>
<dbReference type="PANTHER" id="PTHR30435">
    <property type="entry name" value="FLAGELLAR PROTEIN"/>
    <property type="match status" value="1"/>
</dbReference>
<evidence type="ECO:0000259" key="2">
    <source>
        <dbReference type="Pfam" id="PF00460"/>
    </source>
</evidence>
<dbReference type="InterPro" id="IPR037925">
    <property type="entry name" value="FlgE/F/G-like"/>
</dbReference>
<dbReference type="InterPro" id="IPR010930">
    <property type="entry name" value="Flg_bb/hook_C_dom"/>
</dbReference>
<dbReference type="RefSeq" id="WP_204517878.1">
    <property type="nucleotide sequence ID" value="NZ_BAABIN010000020.1"/>
</dbReference>
<keyword evidence="5" id="KW-0282">Flagellum</keyword>
<dbReference type="Pfam" id="PF06429">
    <property type="entry name" value="Flg_bbr_C"/>
    <property type="match status" value="1"/>
</dbReference>
<gene>
    <name evidence="5" type="ORF">JOD01_001763</name>
</gene>
<dbReference type="InterPro" id="IPR001444">
    <property type="entry name" value="Flag_bb_rod_N"/>
</dbReference>
<evidence type="ECO:0000259" key="4">
    <source>
        <dbReference type="Pfam" id="PF22692"/>
    </source>
</evidence>
<keyword evidence="5" id="KW-0969">Cilium</keyword>
<accession>A0A938Y0D4</accession>
<name>A0A938Y0D4_9BACL</name>
<feature type="domain" description="Flagellar basal body rod protein N-terminal" evidence="2">
    <location>
        <begin position="5"/>
        <end position="35"/>
    </location>
</feature>
<proteinExistence type="inferred from homology"/>
<dbReference type="PANTHER" id="PTHR30435:SF19">
    <property type="entry name" value="FLAGELLAR BASAL-BODY ROD PROTEIN FLGG"/>
    <property type="match status" value="1"/>
</dbReference>
<comment type="caution">
    <text evidence="5">The sequence shown here is derived from an EMBL/GenBank/DDBJ whole genome shotgun (WGS) entry which is preliminary data.</text>
</comment>
<dbReference type="InterPro" id="IPR019776">
    <property type="entry name" value="Flagellar_basal_body_rod_CS"/>
</dbReference>
<evidence type="ECO:0000256" key="1">
    <source>
        <dbReference type="ARBA" id="ARBA00009677"/>
    </source>
</evidence>
<dbReference type="GO" id="GO:0071978">
    <property type="term" value="P:bacterial-type flagellum-dependent swarming motility"/>
    <property type="evidence" value="ECO:0007669"/>
    <property type="project" value="TreeGrafter"/>
</dbReference>
<dbReference type="AlphaFoldDB" id="A0A938Y0D4"/>
<sequence length="314" mass="34402">MIRGLYTAASGMLAMQRRQEALANNLANVNTPGYKADEGVLRAFPEQLLSRIRDPEGPTVDGLPNFTGQPVPIGTLHTGVYMSEALPIFTQGDIIETKNPYDLALMDNLPPVEGEDGRPVKRSLFFGIARMDDPAQPLTDPAQIRYTRNGNFNVNADGYLVTPDGYYVLDNQNRAIRLNDPQGISTGDRVVFNERGELFLPGPAGLDEADPTQQLGYSLGLKLVTDPNQLIREGNNVFRWGGQGQPADLDPYDPAVQGFFGVKQGWVERSNVDSTKTMTDMMAVLRAYEANQRVITTLDGTLDKAVNEVGRVNG</sequence>
<dbReference type="GO" id="GO:0009288">
    <property type="term" value="C:bacterial-type flagellum"/>
    <property type="evidence" value="ECO:0007669"/>
    <property type="project" value="TreeGrafter"/>
</dbReference>
<protein>
    <submittedName>
        <fullName evidence="5">Flagellar basal-body rod protein FlgG</fullName>
    </submittedName>
</protein>
<comment type="similarity">
    <text evidence="1">Belongs to the flagella basal body rod proteins family.</text>
</comment>
<evidence type="ECO:0000259" key="3">
    <source>
        <dbReference type="Pfam" id="PF06429"/>
    </source>
</evidence>
<keyword evidence="5" id="KW-0966">Cell projection</keyword>
<dbReference type="SUPFAM" id="SSF117143">
    <property type="entry name" value="Flagellar hook protein flgE"/>
    <property type="match status" value="1"/>
</dbReference>
<dbReference type="Pfam" id="PF00460">
    <property type="entry name" value="Flg_bb_rod"/>
    <property type="match status" value="1"/>
</dbReference>
<feature type="domain" description="Flagellar hook protein FlgE/F/G-like D1" evidence="4">
    <location>
        <begin position="143"/>
        <end position="178"/>
    </location>
</feature>
<keyword evidence="6" id="KW-1185">Reference proteome</keyword>
<dbReference type="PROSITE" id="PS00588">
    <property type="entry name" value="FLAGELLA_BB_ROD"/>
    <property type="match status" value="1"/>
</dbReference>
<dbReference type="EMBL" id="JAFBEB010000005">
    <property type="protein sequence ID" value="MBM7590159.1"/>
    <property type="molecule type" value="Genomic_DNA"/>
</dbReference>
<dbReference type="InterPro" id="IPR053967">
    <property type="entry name" value="LlgE_F_G-like_D1"/>
</dbReference>
<feature type="domain" description="Flagellar basal-body/hook protein C-terminal" evidence="3">
    <location>
        <begin position="263"/>
        <end position="307"/>
    </location>
</feature>
<dbReference type="Proteomes" id="UP000717624">
    <property type="component" value="Unassembled WGS sequence"/>
</dbReference>
<evidence type="ECO:0000313" key="5">
    <source>
        <dbReference type="EMBL" id="MBM7590159.1"/>
    </source>
</evidence>
<reference evidence="5" key="1">
    <citation type="submission" date="2021-01" db="EMBL/GenBank/DDBJ databases">
        <title>Genomic Encyclopedia of Type Strains, Phase IV (KMG-IV): sequencing the most valuable type-strain genomes for metagenomic binning, comparative biology and taxonomic classification.</title>
        <authorList>
            <person name="Goeker M."/>
        </authorList>
    </citation>
    <scope>NUCLEOTIDE SEQUENCE</scope>
    <source>
        <strain evidence="5">DSM 25523</strain>
    </source>
</reference>
<organism evidence="5 6">
    <name type="scientific">Brevibacillus fulvus</name>
    <dbReference type="NCBI Taxonomy" id="1125967"/>
    <lineage>
        <taxon>Bacteria</taxon>
        <taxon>Bacillati</taxon>
        <taxon>Bacillota</taxon>
        <taxon>Bacilli</taxon>
        <taxon>Bacillales</taxon>
        <taxon>Paenibacillaceae</taxon>
        <taxon>Brevibacillus</taxon>
    </lineage>
</organism>
<evidence type="ECO:0000313" key="6">
    <source>
        <dbReference type="Proteomes" id="UP000717624"/>
    </source>
</evidence>